<evidence type="ECO:0000313" key="3">
    <source>
        <dbReference type="Proteomes" id="UP001303324"/>
    </source>
</evidence>
<keyword evidence="1" id="KW-1133">Transmembrane helix</keyword>
<protein>
    <recommendedName>
        <fullName evidence="4">Regulatory protein YycH-like domain-containing protein</fullName>
    </recommendedName>
</protein>
<evidence type="ECO:0000313" key="2">
    <source>
        <dbReference type="EMBL" id="WNF25046.1"/>
    </source>
</evidence>
<reference evidence="2 3" key="1">
    <citation type="submission" date="2023-09" db="EMBL/GenBank/DDBJ databases">
        <title>Microbial mechanism of fulvic acid promoting antimony reduction mineralization in rice fields.</title>
        <authorList>
            <person name="Chen G."/>
            <person name="Lan J."/>
        </authorList>
    </citation>
    <scope>NUCLEOTIDE SEQUENCE [LARGE SCALE GENOMIC DNA]</scope>
    <source>
        <strain evidence="2 3">PS1</strain>
    </source>
</reference>
<sequence length="258" mass="29777">MNKKWLPYALVFISVLMIYTFDTYKSRMPESEKEEESISFPEAAITINGQEVLYKSGAFSWVEKGTGPVVDQDEPPILFHDLLPVSAKPFSKMKIDFPEKAQIDTISVYRSRGDLEMGPLPLETIFDDTYTFNNVAGLSTVIIEATRKDRVYHYTFPIIIEEVISYQSQLAEEKGHLAVLELYQPDTQQQNWALEQVNNEYVHKAQSMQVNSVEEARQQFPDLTIEALPYYAIFNHERLLYEANNRDDFFKLLKIAAP</sequence>
<organism evidence="2 3">
    <name type="scientific">Mesobacillus jeotgali</name>
    <dbReference type="NCBI Taxonomy" id="129985"/>
    <lineage>
        <taxon>Bacteria</taxon>
        <taxon>Bacillati</taxon>
        <taxon>Bacillota</taxon>
        <taxon>Bacilli</taxon>
        <taxon>Bacillales</taxon>
        <taxon>Bacillaceae</taxon>
        <taxon>Mesobacillus</taxon>
    </lineage>
</organism>
<accession>A0ABY9VM54</accession>
<evidence type="ECO:0000256" key="1">
    <source>
        <dbReference type="SAM" id="Phobius"/>
    </source>
</evidence>
<evidence type="ECO:0008006" key="4">
    <source>
        <dbReference type="Google" id="ProtNLM"/>
    </source>
</evidence>
<dbReference type="RefSeq" id="WP_311076162.1">
    <property type="nucleotide sequence ID" value="NZ_CP134494.1"/>
</dbReference>
<proteinExistence type="predicted"/>
<keyword evidence="1" id="KW-0472">Membrane</keyword>
<name>A0ABY9VM54_9BACI</name>
<feature type="transmembrane region" description="Helical" evidence="1">
    <location>
        <begin position="6"/>
        <end position="24"/>
    </location>
</feature>
<dbReference type="Proteomes" id="UP001303324">
    <property type="component" value="Chromosome"/>
</dbReference>
<keyword evidence="3" id="KW-1185">Reference proteome</keyword>
<gene>
    <name evidence="2" type="ORF">RH061_11390</name>
</gene>
<dbReference type="EMBL" id="CP134494">
    <property type="protein sequence ID" value="WNF25046.1"/>
    <property type="molecule type" value="Genomic_DNA"/>
</dbReference>
<keyword evidence="1" id="KW-0812">Transmembrane</keyword>